<keyword evidence="2" id="KW-1185">Reference proteome</keyword>
<dbReference type="Proteomes" id="UP001499909">
    <property type="component" value="Unassembled WGS sequence"/>
</dbReference>
<dbReference type="InterPro" id="IPR035069">
    <property type="entry name" value="TTHA1013/TTHA0281-like"/>
</dbReference>
<evidence type="ECO:0000313" key="2">
    <source>
        <dbReference type="Proteomes" id="UP001499909"/>
    </source>
</evidence>
<dbReference type="SUPFAM" id="SSF143100">
    <property type="entry name" value="TTHA1013/TTHA0281-like"/>
    <property type="match status" value="1"/>
</dbReference>
<organism evidence="1 2">
    <name type="scientific">Hymenobacter algoricola</name>
    <dbReference type="NCBI Taxonomy" id="486267"/>
    <lineage>
        <taxon>Bacteria</taxon>
        <taxon>Pseudomonadati</taxon>
        <taxon>Bacteroidota</taxon>
        <taxon>Cytophagia</taxon>
        <taxon>Cytophagales</taxon>
        <taxon>Hymenobacteraceae</taxon>
        <taxon>Hymenobacter</taxon>
    </lineage>
</organism>
<dbReference type="RefSeq" id="WP_345117021.1">
    <property type="nucleotide sequence ID" value="NZ_BAABDH010000108.1"/>
</dbReference>
<proteinExistence type="predicted"/>
<evidence type="ECO:0000313" key="1">
    <source>
        <dbReference type="EMBL" id="GAA3950914.1"/>
    </source>
</evidence>
<dbReference type="PANTHER" id="PTHR34504">
    <property type="entry name" value="ANTITOXIN HICB"/>
    <property type="match status" value="1"/>
</dbReference>
<name>A0ABP7NP77_9BACT</name>
<comment type="caution">
    <text evidence="1">The sequence shown here is derived from an EMBL/GenBank/DDBJ whole genome shotgun (WGS) entry which is preliminary data.</text>
</comment>
<dbReference type="PANTHER" id="PTHR34504:SF2">
    <property type="entry name" value="UPF0150 PROTEIN SSL0259"/>
    <property type="match status" value="1"/>
</dbReference>
<accession>A0ABP7NP77</accession>
<gene>
    <name evidence="1" type="ORF">GCM10022406_35940</name>
</gene>
<dbReference type="EMBL" id="BAABDH010000108">
    <property type="protein sequence ID" value="GAA3950914.1"/>
    <property type="molecule type" value="Genomic_DNA"/>
</dbReference>
<evidence type="ECO:0008006" key="3">
    <source>
        <dbReference type="Google" id="ProtNLM"/>
    </source>
</evidence>
<protein>
    <recommendedName>
        <fullName evidence="3">Type II toxin-antitoxin system HicB family antitoxin</fullName>
    </recommendedName>
</protein>
<dbReference type="Gene3D" id="3.30.160.250">
    <property type="match status" value="1"/>
</dbReference>
<dbReference type="InterPro" id="IPR051404">
    <property type="entry name" value="TA_system_antitoxin"/>
</dbReference>
<sequence>MKLTLIIRQGKTHLIGQFKELPGVLTQGRTIAEVKDNIRDALALYLEDMREDAVDPTDIIAQEELEFVEQAA</sequence>
<reference evidence="2" key="1">
    <citation type="journal article" date="2019" name="Int. J. Syst. Evol. Microbiol.">
        <title>The Global Catalogue of Microorganisms (GCM) 10K type strain sequencing project: providing services to taxonomists for standard genome sequencing and annotation.</title>
        <authorList>
            <consortium name="The Broad Institute Genomics Platform"/>
            <consortium name="The Broad Institute Genome Sequencing Center for Infectious Disease"/>
            <person name="Wu L."/>
            <person name="Ma J."/>
        </authorList>
    </citation>
    <scope>NUCLEOTIDE SEQUENCE [LARGE SCALE GENOMIC DNA]</scope>
    <source>
        <strain evidence="2">JCM 17214</strain>
    </source>
</reference>